<dbReference type="eggNOG" id="ENOG5030N31">
    <property type="taxonomic scope" value="Bacteria"/>
</dbReference>
<protein>
    <submittedName>
        <fullName evidence="1">Uncharacterized protein</fullName>
    </submittedName>
</protein>
<accession>D6CXS5</accession>
<evidence type="ECO:0000313" key="2">
    <source>
        <dbReference type="Proteomes" id="UP000008795"/>
    </source>
</evidence>
<dbReference type="EMBL" id="FP929033">
    <property type="protein sequence ID" value="CBK66977.1"/>
    <property type="molecule type" value="Genomic_DNA"/>
</dbReference>
<dbReference type="AlphaFoldDB" id="D6CXS5"/>
<dbReference type="HOGENOM" id="CLU_124300_0_0_10"/>
<evidence type="ECO:0000313" key="1">
    <source>
        <dbReference type="EMBL" id="CBK66977.1"/>
    </source>
</evidence>
<dbReference type="PATRIC" id="fig|657309.4.peg.671"/>
<organism evidence="1 2">
    <name type="scientific">Bacteroides xylanisolvens XB1A</name>
    <dbReference type="NCBI Taxonomy" id="657309"/>
    <lineage>
        <taxon>Bacteria</taxon>
        <taxon>Pseudomonadati</taxon>
        <taxon>Bacteroidota</taxon>
        <taxon>Bacteroidia</taxon>
        <taxon>Bacteroidales</taxon>
        <taxon>Bacteroidaceae</taxon>
        <taxon>Bacteroides</taxon>
    </lineage>
</organism>
<reference evidence="1 2" key="2">
    <citation type="submission" date="2010-03" db="EMBL/GenBank/DDBJ databases">
        <authorList>
            <person name="Pajon A."/>
        </authorList>
    </citation>
    <scope>NUCLEOTIDE SEQUENCE [LARGE SCALE GENOMIC DNA]</scope>
    <source>
        <strain evidence="1 2">XB1A</strain>
    </source>
</reference>
<dbReference type="KEGG" id="bxy:BXY_18790"/>
<name>D6CXS5_9BACE</name>
<gene>
    <name evidence="1" type="ORF">BXY_18790</name>
</gene>
<proteinExistence type="predicted"/>
<reference evidence="1 2" key="1">
    <citation type="submission" date="2010-03" db="EMBL/GenBank/DDBJ databases">
        <title>The genome sequence of Bacteriodes xylanisolvens XB1A.</title>
        <authorList>
            <consortium name="metaHIT consortium -- http://www.metahit.eu/"/>
            <person name="Pajon A."/>
            <person name="Turner K."/>
            <person name="Parkhill J."/>
            <person name="Bernalier A."/>
        </authorList>
    </citation>
    <scope>NUCLEOTIDE SEQUENCE [LARGE SCALE GENOMIC DNA]</scope>
    <source>
        <strain evidence="1 2">XB1A</strain>
    </source>
</reference>
<dbReference type="Proteomes" id="UP000008795">
    <property type="component" value="Chromosome"/>
</dbReference>
<sequence>MNKTLFIPYCITHKRTNAMAQWISIEEAAAKYGFETEYIWVLIEIREITVDYQRTDIDIIDDESIQDFINRNKKGITLMYIEKLERYCMDKSQVCSIYASLLGKQDKEITIYKGAKFLYDALQSKWLKQCDRVRHLEKELALEQTTCRTCWLKRLCMIIRK</sequence>